<feature type="region of interest" description="Disordered" evidence="1">
    <location>
        <begin position="183"/>
        <end position="224"/>
    </location>
</feature>
<feature type="transmembrane region" description="Helical" evidence="2">
    <location>
        <begin position="21"/>
        <end position="44"/>
    </location>
</feature>
<organism evidence="3 4">
    <name type="scientific">Ephemerocybe angulata</name>
    <dbReference type="NCBI Taxonomy" id="980116"/>
    <lineage>
        <taxon>Eukaryota</taxon>
        <taxon>Fungi</taxon>
        <taxon>Dikarya</taxon>
        <taxon>Basidiomycota</taxon>
        <taxon>Agaricomycotina</taxon>
        <taxon>Agaricomycetes</taxon>
        <taxon>Agaricomycetidae</taxon>
        <taxon>Agaricales</taxon>
        <taxon>Agaricineae</taxon>
        <taxon>Psathyrellaceae</taxon>
        <taxon>Ephemerocybe</taxon>
    </lineage>
</organism>
<evidence type="ECO:0000313" key="3">
    <source>
        <dbReference type="EMBL" id="KAF6757675.1"/>
    </source>
</evidence>
<keyword evidence="4" id="KW-1185">Reference proteome</keyword>
<evidence type="ECO:0000313" key="4">
    <source>
        <dbReference type="Proteomes" id="UP000521943"/>
    </source>
</evidence>
<accession>A0A8H6I2M3</accession>
<dbReference type="AlphaFoldDB" id="A0A8H6I2M3"/>
<proteinExistence type="predicted"/>
<feature type="compositionally biased region" description="Basic and acidic residues" evidence="1">
    <location>
        <begin position="195"/>
        <end position="214"/>
    </location>
</feature>
<keyword evidence="2" id="KW-0472">Membrane</keyword>
<protein>
    <submittedName>
        <fullName evidence="3">Uncharacterized protein</fullName>
    </submittedName>
</protein>
<keyword evidence="2" id="KW-0812">Transmembrane</keyword>
<dbReference type="EMBL" id="JACGCI010000021">
    <property type="protein sequence ID" value="KAF6757675.1"/>
    <property type="molecule type" value="Genomic_DNA"/>
</dbReference>
<dbReference type="Proteomes" id="UP000521943">
    <property type="component" value="Unassembled WGS sequence"/>
</dbReference>
<gene>
    <name evidence="3" type="ORF">DFP72DRAFT_221719</name>
</gene>
<evidence type="ECO:0000256" key="1">
    <source>
        <dbReference type="SAM" id="MobiDB-lite"/>
    </source>
</evidence>
<keyword evidence="2" id="KW-1133">Transmembrane helix</keyword>
<dbReference type="OrthoDB" id="2675435at2759"/>
<feature type="transmembrane region" description="Helical" evidence="2">
    <location>
        <begin position="112"/>
        <end position="132"/>
    </location>
</feature>
<sequence length="224" mass="24595">MMVAEAIMFIRVHALSGHIKVLAAWLLLQFIAVHAAIYAIFALFVKGIKFLPYPIGIPGCIPYRFDTTELSVVFGIIVASETLIMLITAYIGIRRYRTTDCPLLVVFYQDGILYFVSLALVTVGNIIFDLVGPPELRFMLAVPQGVLHSVLSCRMILHMYDFGRKEIMASSEETGTGMEFAPGLHSGAEGGSTRDGTRIYAGRDEANGSSEREITNSNESVIPV</sequence>
<name>A0A8H6I2M3_9AGAR</name>
<comment type="caution">
    <text evidence="3">The sequence shown here is derived from an EMBL/GenBank/DDBJ whole genome shotgun (WGS) entry which is preliminary data.</text>
</comment>
<evidence type="ECO:0000256" key="2">
    <source>
        <dbReference type="SAM" id="Phobius"/>
    </source>
</evidence>
<feature type="compositionally biased region" description="Polar residues" evidence="1">
    <location>
        <begin position="215"/>
        <end position="224"/>
    </location>
</feature>
<reference evidence="3 4" key="1">
    <citation type="submission" date="2020-07" db="EMBL/GenBank/DDBJ databases">
        <title>Comparative genomics of pyrophilous fungi reveals a link between fire events and developmental genes.</title>
        <authorList>
            <consortium name="DOE Joint Genome Institute"/>
            <person name="Steindorff A.S."/>
            <person name="Carver A."/>
            <person name="Calhoun S."/>
            <person name="Stillman K."/>
            <person name="Liu H."/>
            <person name="Lipzen A."/>
            <person name="Pangilinan J."/>
            <person name="Labutti K."/>
            <person name="Bruns T.D."/>
            <person name="Grigoriev I.V."/>
        </authorList>
    </citation>
    <scope>NUCLEOTIDE SEQUENCE [LARGE SCALE GENOMIC DNA]</scope>
    <source>
        <strain evidence="3 4">CBS 144469</strain>
    </source>
</reference>
<feature type="transmembrane region" description="Helical" evidence="2">
    <location>
        <begin position="72"/>
        <end position="91"/>
    </location>
</feature>